<dbReference type="InterPro" id="IPR027843">
    <property type="entry name" value="DUF4440"/>
</dbReference>
<dbReference type="STRING" id="314283.MED297_06069"/>
<dbReference type="Proteomes" id="UP000005953">
    <property type="component" value="Unassembled WGS sequence"/>
</dbReference>
<dbReference type="SUPFAM" id="SSF55729">
    <property type="entry name" value="Acyl-CoA N-acyltransferases (Nat)"/>
    <property type="match status" value="1"/>
</dbReference>
<evidence type="ECO:0000313" key="2">
    <source>
        <dbReference type="EMBL" id="EAR09892.1"/>
    </source>
</evidence>
<dbReference type="Pfam" id="PF14534">
    <property type="entry name" value="DUF4440"/>
    <property type="match status" value="1"/>
</dbReference>
<dbReference type="EMBL" id="AAOE01000007">
    <property type="protein sequence ID" value="EAR09892.1"/>
    <property type="molecule type" value="Genomic_DNA"/>
</dbReference>
<dbReference type="RefSeq" id="WP_008048442.1">
    <property type="nucleotide sequence ID" value="NZ_CH724155.1"/>
</dbReference>
<dbReference type="Gene3D" id="3.10.450.50">
    <property type="match status" value="1"/>
</dbReference>
<sequence>MTQLLQPPLEPSVLLQLTELSCDFIQEEAAQSMTKTDVEQELNQLFADGYQALIHEQQARIVAFCLYREQAERVFVKRLYTDPAFRNRGIATDFLNRLQRRGLPVSMFVGAHNHSAQAFYKKQGAIETFRALELPATNARPESPSNATPQALMKQYEAALATQQWSAVEPLMHADVCVTFSNGTFRGIDEVRKVFQRNFVIIEDETYAICDVHWVRQTDTDAICLYRFQWTGLIDGQPASGSGRGTTVLVKDDEWRIITEHLGPEAGS</sequence>
<dbReference type="GO" id="GO:0016747">
    <property type="term" value="F:acyltransferase activity, transferring groups other than amino-acyl groups"/>
    <property type="evidence" value="ECO:0007669"/>
    <property type="project" value="InterPro"/>
</dbReference>
<organism evidence="2 3">
    <name type="scientific">Reinekea blandensis MED297</name>
    <dbReference type="NCBI Taxonomy" id="314283"/>
    <lineage>
        <taxon>Bacteria</taxon>
        <taxon>Pseudomonadati</taxon>
        <taxon>Pseudomonadota</taxon>
        <taxon>Gammaproteobacteria</taxon>
        <taxon>Oceanospirillales</taxon>
        <taxon>Saccharospirillaceae</taxon>
        <taxon>Reinekea</taxon>
    </lineage>
</organism>
<name>A4BDE8_9GAMM</name>
<feature type="domain" description="N-acetyltransferase" evidence="1">
    <location>
        <begin position="12"/>
        <end position="144"/>
    </location>
</feature>
<dbReference type="InterPro" id="IPR016181">
    <property type="entry name" value="Acyl_CoA_acyltransferase"/>
</dbReference>
<comment type="caution">
    <text evidence="2">The sequence shown here is derived from an EMBL/GenBank/DDBJ whole genome shotgun (WGS) entry which is preliminary data.</text>
</comment>
<dbReference type="OrthoDB" id="9152983at2"/>
<dbReference type="HOGENOM" id="CLU_1037757_0_0_6"/>
<dbReference type="AlphaFoldDB" id="A4BDE8"/>
<evidence type="ECO:0000259" key="1">
    <source>
        <dbReference type="PROSITE" id="PS51186"/>
    </source>
</evidence>
<dbReference type="InterPro" id="IPR032710">
    <property type="entry name" value="NTF2-like_dom_sf"/>
</dbReference>
<protein>
    <recommendedName>
        <fullName evidence="1">N-acetyltransferase domain-containing protein</fullName>
    </recommendedName>
</protein>
<dbReference type="CDD" id="cd04301">
    <property type="entry name" value="NAT_SF"/>
    <property type="match status" value="1"/>
</dbReference>
<accession>A4BDE8</accession>
<evidence type="ECO:0000313" key="3">
    <source>
        <dbReference type="Proteomes" id="UP000005953"/>
    </source>
</evidence>
<dbReference type="Gene3D" id="3.40.630.30">
    <property type="match status" value="1"/>
</dbReference>
<dbReference type="Pfam" id="PF00583">
    <property type="entry name" value="Acetyltransf_1"/>
    <property type="match status" value="1"/>
</dbReference>
<dbReference type="InterPro" id="IPR000182">
    <property type="entry name" value="GNAT_dom"/>
</dbReference>
<keyword evidence="3" id="KW-1185">Reference proteome</keyword>
<reference evidence="2 3" key="1">
    <citation type="submission" date="2006-02" db="EMBL/GenBank/DDBJ databases">
        <authorList>
            <person name="Pinhassi J."/>
            <person name="Pedros-Alio C."/>
            <person name="Ferriera S."/>
            <person name="Johnson J."/>
            <person name="Kravitz S."/>
            <person name="Halpern A."/>
            <person name="Remington K."/>
            <person name="Beeson K."/>
            <person name="Tran B."/>
            <person name="Rogers Y.-H."/>
            <person name="Friedman R."/>
            <person name="Venter J.C."/>
        </authorList>
    </citation>
    <scope>NUCLEOTIDE SEQUENCE [LARGE SCALE GENOMIC DNA]</scope>
    <source>
        <strain evidence="2 3">MED297</strain>
    </source>
</reference>
<dbReference type="PROSITE" id="PS51186">
    <property type="entry name" value="GNAT"/>
    <property type="match status" value="1"/>
</dbReference>
<proteinExistence type="predicted"/>
<dbReference type="SUPFAM" id="SSF54427">
    <property type="entry name" value="NTF2-like"/>
    <property type="match status" value="1"/>
</dbReference>
<gene>
    <name evidence="2" type="ORF">MED297_06069</name>
</gene>